<evidence type="ECO:0000313" key="3">
    <source>
        <dbReference type="EMBL" id="GEU88098.1"/>
    </source>
</evidence>
<proteinExistence type="predicted"/>
<protein>
    <submittedName>
        <fullName evidence="3">RNA-directed DNA polymerase, eukaryota</fullName>
    </submittedName>
</protein>
<keyword evidence="3" id="KW-0695">RNA-directed DNA polymerase</keyword>
<keyword evidence="2" id="KW-0812">Transmembrane</keyword>
<keyword evidence="3" id="KW-0548">Nucleotidyltransferase</keyword>
<dbReference type="GO" id="GO:0003964">
    <property type="term" value="F:RNA-directed DNA polymerase activity"/>
    <property type="evidence" value="ECO:0007669"/>
    <property type="project" value="UniProtKB-KW"/>
</dbReference>
<evidence type="ECO:0000256" key="2">
    <source>
        <dbReference type="SAM" id="Phobius"/>
    </source>
</evidence>
<keyword evidence="3" id="KW-0808">Transferase</keyword>
<reference evidence="3" key="1">
    <citation type="journal article" date="2019" name="Sci. Rep.">
        <title>Draft genome of Tanacetum cinerariifolium, the natural source of mosquito coil.</title>
        <authorList>
            <person name="Yamashiro T."/>
            <person name="Shiraishi A."/>
            <person name="Satake H."/>
            <person name="Nakayama K."/>
        </authorList>
    </citation>
    <scope>NUCLEOTIDE SEQUENCE</scope>
</reference>
<feature type="compositionally biased region" description="Gly residues" evidence="1">
    <location>
        <begin position="71"/>
        <end position="80"/>
    </location>
</feature>
<keyword evidence="2" id="KW-0472">Membrane</keyword>
<feature type="transmembrane region" description="Helical" evidence="2">
    <location>
        <begin position="113"/>
        <end position="134"/>
    </location>
</feature>
<sequence length="218" mass="23108">MGYQKTPTMGYQKAPTPSTIRFRKKPNTAASKVSGAGLSNTNEITKEESIDAGDNGIMEGFSNNNNIKGGASSGGSGAVRGNGNSKGMSSSGGSGDVRGNFHSKGMSSSGRSGCAVVLGFRGGIVAVVVSLWWWCRCGRFHGGGVASTVDKLRSRLSKWKVKTLSIGGRLTLLKAVLGASPLYNMSIFKDVPLRIKCLKLVKNGKTHSNYDFQDFKKY</sequence>
<evidence type="ECO:0000256" key="1">
    <source>
        <dbReference type="SAM" id="MobiDB-lite"/>
    </source>
</evidence>
<dbReference type="PANTHER" id="PTHR33116:SF79">
    <property type="entry name" value="REVERSE TRANSCRIPTASE DOMAIN, ZINC FINGER, CCHC-TYPE-RELATED"/>
    <property type="match status" value="1"/>
</dbReference>
<dbReference type="AlphaFoldDB" id="A0A6L2NP24"/>
<dbReference type="EMBL" id="BKCJ010009675">
    <property type="protein sequence ID" value="GEU88098.1"/>
    <property type="molecule type" value="Genomic_DNA"/>
</dbReference>
<accession>A0A6L2NP24</accession>
<dbReference type="PANTHER" id="PTHR33116">
    <property type="entry name" value="REVERSE TRANSCRIPTASE ZINC-BINDING DOMAIN-CONTAINING PROTEIN-RELATED-RELATED"/>
    <property type="match status" value="1"/>
</dbReference>
<name>A0A6L2NP24_TANCI</name>
<organism evidence="3">
    <name type="scientific">Tanacetum cinerariifolium</name>
    <name type="common">Dalmatian daisy</name>
    <name type="synonym">Chrysanthemum cinerariifolium</name>
    <dbReference type="NCBI Taxonomy" id="118510"/>
    <lineage>
        <taxon>Eukaryota</taxon>
        <taxon>Viridiplantae</taxon>
        <taxon>Streptophyta</taxon>
        <taxon>Embryophyta</taxon>
        <taxon>Tracheophyta</taxon>
        <taxon>Spermatophyta</taxon>
        <taxon>Magnoliopsida</taxon>
        <taxon>eudicotyledons</taxon>
        <taxon>Gunneridae</taxon>
        <taxon>Pentapetalae</taxon>
        <taxon>asterids</taxon>
        <taxon>campanulids</taxon>
        <taxon>Asterales</taxon>
        <taxon>Asteraceae</taxon>
        <taxon>Asteroideae</taxon>
        <taxon>Anthemideae</taxon>
        <taxon>Anthemidinae</taxon>
        <taxon>Tanacetum</taxon>
    </lineage>
</organism>
<keyword evidence="2" id="KW-1133">Transmembrane helix</keyword>
<feature type="region of interest" description="Disordered" evidence="1">
    <location>
        <begin position="61"/>
        <end position="109"/>
    </location>
</feature>
<comment type="caution">
    <text evidence="3">The sequence shown here is derived from an EMBL/GenBank/DDBJ whole genome shotgun (WGS) entry which is preliminary data.</text>
</comment>
<gene>
    <name evidence="3" type="ORF">Tci_060076</name>
</gene>